<organism evidence="9 10">
    <name type="scientific">Hellea balneolensis</name>
    <dbReference type="NCBI Taxonomy" id="287478"/>
    <lineage>
        <taxon>Bacteria</taxon>
        <taxon>Pseudomonadati</taxon>
        <taxon>Pseudomonadota</taxon>
        <taxon>Alphaproteobacteria</taxon>
        <taxon>Maricaulales</taxon>
        <taxon>Robiginitomaculaceae</taxon>
        <taxon>Hellea</taxon>
    </lineage>
</organism>
<dbReference type="GO" id="GO:0005524">
    <property type="term" value="F:ATP binding"/>
    <property type="evidence" value="ECO:0007669"/>
    <property type="project" value="UniProtKB-KW"/>
</dbReference>
<keyword evidence="3" id="KW-0902">Two-component regulatory system</keyword>
<dbReference type="GO" id="GO:0000160">
    <property type="term" value="P:phosphorelay signal transduction system"/>
    <property type="evidence" value="ECO:0007669"/>
    <property type="project" value="UniProtKB-KW"/>
</dbReference>
<dbReference type="Pfam" id="PF25601">
    <property type="entry name" value="AAA_lid_14"/>
    <property type="match status" value="1"/>
</dbReference>
<evidence type="ECO:0000256" key="4">
    <source>
        <dbReference type="ARBA" id="ARBA00023015"/>
    </source>
</evidence>
<keyword evidence="6" id="KW-0597">Phosphoprotein</keyword>
<dbReference type="Pfam" id="PF00072">
    <property type="entry name" value="Response_reg"/>
    <property type="match status" value="1"/>
</dbReference>
<protein>
    <submittedName>
        <fullName evidence="9">Response regulator</fullName>
    </submittedName>
</protein>
<dbReference type="Gene3D" id="1.10.10.60">
    <property type="entry name" value="Homeodomain-like"/>
    <property type="match status" value="1"/>
</dbReference>
<evidence type="ECO:0000256" key="6">
    <source>
        <dbReference type="PROSITE-ProRule" id="PRU00169"/>
    </source>
</evidence>
<dbReference type="SUPFAM" id="SSF46689">
    <property type="entry name" value="Homeodomain-like"/>
    <property type="match status" value="1"/>
</dbReference>
<dbReference type="GO" id="GO:0005737">
    <property type="term" value="C:cytoplasm"/>
    <property type="evidence" value="ECO:0007669"/>
    <property type="project" value="UniProtKB-SubCell"/>
</dbReference>
<sequence length="438" mass="49660">MKPKVILAEDDESIRFIISKYLTRNGYAVQATDNPETLMKWIDTDEGDVVISDVHLGIDDIFDFIPIVNEKRPELPIIIISANSSVATALKSANSGVFDYIPKPFDLKVLGQAVERALVQNKPMRIKRHADPTAVMLGKSVAMQPVFRAISDYTSANIAIGILGDVGTGKNLVAHMLHSSGRRKSRPYVTFHAERDVQELALDLGNGDLLVDNIQDFTPQEQRSLSILLAQNEQRETSEQFRVLTIISTPDPDTPHFPNLRTDLHHLLMAARVKLPRLQDRLDDIESLGVHFLEEYTQAHHARKIAEPALDVMKNYHWPGNIRELKNIMQMVTLQYPDKMIEENMMMRALYTLPQDEKHDTDFVENKDMITVACQTLLQRRRQKASAITPYVEALSWVEKPLITEALRITKGNQLQAAKLLGIHRNTLRTKLKSLNIL</sequence>
<evidence type="ECO:0000256" key="3">
    <source>
        <dbReference type="ARBA" id="ARBA00023012"/>
    </source>
</evidence>
<dbReference type="InterPro" id="IPR009057">
    <property type="entry name" value="Homeodomain-like_sf"/>
</dbReference>
<dbReference type="InterPro" id="IPR025944">
    <property type="entry name" value="Sigma_54_int_dom_CS"/>
</dbReference>
<dbReference type="AlphaFoldDB" id="A0A7C3GB14"/>
<dbReference type="PROSITE" id="PS00688">
    <property type="entry name" value="SIGMA54_INTERACT_3"/>
    <property type="match status" value="1"/>
</dbReference>
<evidence type="ECO:0000256" key="1">
    <source>
        <dbReference type="ARBA" id="ARBA00022741"/>
    </source>
</evidence>
<gene>
    <name evidence="9" type="ORF">ENJ46_04140</name>
</gene>
<keyword evidence="2" id="KW-0067">ATP-binding</keyword>
<dbReference type="InterPro" id="IPR002078">
    <property type="entry name" value="Sigma_54_int"/>
</dbReference>
<dbReference type="SUPFAM" id="SSF52540">
    <property type="entry name" value="P-loop containing nucleoside triphosphate hydrolases"/>
    <property type="match status" value="1"/>
</dbReference>
<evidence type="ECO:0000259" key="7">
    <source>
        <dbReference type="PROSITE" id="PS50045"/>
    </source>
</evidence>
<dbReference type="PRINTS" id="PR01590">
    <property type="entry name" value="HTHFIS"/>
</dbReference>
<dbReference type="Gene3D" id="3.40.50.300">
    <property type="entry name" value="P-loop containing nucleotide triphosphate hydrolases"/>
    <property type="match status" value="1"/>
</dbReference>
<dbReference type="EMBL" id="DRMN01000271">
    <property type="protein sequence ID" value="HFB55094.1"/>
    <property type="molecule type" value="Genomic_DNA"/>
</dbReference>
<dbReference type="Proteomes" id="UP000886042">
    <property type="component" value="Unassembled WGS sequence"/>
</dbReference>
<dbReference type="PROSITE" id="PS50110">
    <property type="entry name" value="RESPONSE_REGULATORY"/>
    <property type="match status" value="1"/>
</dbReference>
<dbReference type="GO" id="GO:0006355">
    <property type="term" value="P:regulation of DNA-templated transcription"/>
    <property type="evidence" value="ECO:0007669"/>
    <property type="project" value="InterPro"/>
</dbReference>
<reference evidence="9" key="1">
    <citation type="journal article" date="2020" name="mSystems">
        <title>Genome- and Community-Level Interaction Insights into Carbon Utilization and Element Cycling Functions of Hydrothermarchaeota in Hydrothermal Sediment.</title>
        <authorList>
            <person name="Zhou Z."/>
            <person name="Liu Y."/>
            <person name="Xu W."/>
            <person name="Pan J."/>
            <person name="Luo Z.H."/>
            <person name="Li M."/>
        </authorList>
    </citation>
    <scope>NUCLEOTIDE SEQUENCE [LARGE SCALE GENOMIC DNA]</scope>
    <source>
        <strain evidence="9">HyVt-489</strain>
    </source>
</reference>
<dbReference type="SUPFAM" id="SSF52172">
    <property type="entry name" value="CheY-like"/>
    <property type="match status" value="1"/>
</dbReference>
<dbReference type="InterPro" id="IPR011006">
    <property type="entry name" value="CheY-like_superfamily"/>
</dbReference>
<dbReference type="Gene3D" id="3.40.50.2300">
    <property type="match status" value="1"/>
</dbReference>
<evidence type="ECO:0000313" key="9">
    <source>
        <dbReference type="EMBL" id="HFB55094.1"/>
    </source>
</evidence>
<dbReference type="Pfam" id="PF14532">
    <property type="entry name" value="Sigma54_activ_2"/>
    <property type="match status" value="1"/>
</dbReference>
<accession>A0A7C3GB14</accession>
<dbReference type="InterPro" id="IPR001789">
    <property type="entry name" value="Sig_transdc_resp-reg_receiver"/>
</dbReference>
<dbReference type="Gene3D" id="1.10.8.60">
    <property type="match status" value="1"/>
</dbReference>
<comment type="caution">
    <text evidence="9">The sequence shown here is derived from an EMBL/GenBank/DDBJ whole genome shotgun (WGS) entry which is preliminary data.</text>
</comment>
<keyword evidence="5" id="KW-0804">Transcription</keyword>
<dbReference type="InterPro" id="IPR058031">
    <property type="entry name" value="AAA_lid_NorR"/>
</dbReference>
<proteinExistence type="predicted"/>
<dbReference type="SMART" id="SM00448">
    <property type="entry name" value="REC"/>
    <property type="match status" value="1"/>
</dbReference>
<dbReference type="Pfam" id="PF02954">
    <property type="entry name" value="HTH_8"/>
    <property type="match status" value="1"/>
</dbReference>
<feature type="modified residue" description="4-aspartylphosphate" evidence="6">
    <location>
        <position position="53"/>
    </location>
</feature>
<evidence type="ECO:0000256" key="2">
    <source>
        <dbReference type="ARBA" id="ARBA00022840"/>
    </source>
</evidence>
<dbReference type="GO" id="GO:0043565">
    <property type="term" value="F:sequence-specific DNA binding"/>
    <property type="evidence" value="ECO:0007669"/>
    <property type="project" value="InterPro"/>
</dbReference>
<name>A0A7C3GB14_9PROT</name>
<evidence type="ECO:0000313" key="10">
    <source>
        <dbReference type="Proteomes" id="UP000886042"/>
    </source>
</evidence>
<dbReference type="InterPro" id="IPR002197">
    <property type="entry name" value="HTH_Fis"/>
</dbReference>
<keyword evidence="1" id="KW-0547">Nucleotide-binding</keyword>
<keyword evidence="4" id="KW-0805">Transcription regulation</keyword>
<feature type="domain" description="Response regulatory" evidence="8">
    <location>
        <begin position="4"/>
        <end position="118"/>
    </location>
</feature>
<dbReference type="PANTHER" id="PTHR32071:SF122">
    <property type="entry name" value="SIGMA FACTOR"/>
    <property type="match status" value="1"/>
</dbReference>
<evidence type="ECO:0000259" key="8">
    <source>
        <dbReference type="PROSITE" id="PS50110"/>
    </source>
</evidence>
<evidence type="ECO:0000256" key="5">
    <source>
        <dbReference type="ARBA" id="ARBA00023163"/>
    </source>
</evidence>
<dbReference type="PANTHER" id="PTHR32071">
    <property type="entry name" value="TRANSCRIPTIONAL REGULATORY PROTEIN"/>
    <property type="match status" value="1"/>
</dbReference>
<dbReference type="InterPro" id="IPR027417">
    <property type="entry name" value="P-loop_NTPase"/>
</dbReference>
<dbReference type="PROSITE" id="PS50045">
    <property type="entry name" value="SIGMA54_INTERACT_4"/>
    <property type="match status" value="1"/>
</dbReference>
<feature type="domain" description="Sigma-54 factor interaction" evidence="7">
    <location>
        <begin position="136"/>
        <end position="334"/>
    </location>
</feature>